<dbReference type="Proteomes" id="UP000823964">
    <property type="component" value="Unassembled WGS sequence"/>
</dbReference>
<reference evidence="3" key="2">
    <citation type="submission" date="2021-04" db="EMBL/GenBank/DDBJ databases">
        <authorList>
            <person name="Gilroy R."/>
        </authorList>
    </citation>
    <scope>NUCLEOTIDE SEQUENCE</scope>
    <source>
        <strain evidence="3">14975</strain>
    </source>
</reference>
<organism evidence="3 4">
    <name type="scientific">Candidatus Akkermansia intestinigallinarum</name>
    <dbReference type="NCBI Taxonomy" id="2838431"/>
    <lineage>
        <taxon>Bacteria</taxon>
        <taxon>Pseudomonadati</taxon>
        <taxon>Verrucomicrobiota</taxon>
        <taxon>Verrucomicrobiia</taxon>
        <taxon>Verrucomicrobiales</taxon>
        <taxon>Akkermansiaceae</taxon>
        <taxon>Akkermansia</taxon>
    </lineage>
</organism>
<keyword evidence="2" id="KW-0812">Transmembrane</keyword>
<accession>A0A9D2AGI3</accession>
<reference evidence="3" key="1">
    <citation type="journal article" date="2021" name="PeerJ">
        <title>Extensive microbial diversity within the chicken gut microbiome revealed by metagenomics and culture.</title>
        <authorList>
            <person name="Gilroy R."/>
            <person name="Ravi A."/>
            <person name="Getino M."/>
            <person name="Pursley I."/>
            <person name="Horton D.L."/>
            <person name="Alikhan N.F."/>
            <person name="Baker D."/>
            <person name="Gharbi K."/>
            <person name="Hall N."/>
            <person name="Watson M."/>
            <person name="Adriaenssens E.M."/>
            <person name="Foster-Nyarko E."/>
            <person name="Jarju S."/>
            <person name="Secka A."/>
            <person name="Antonio M."/>
            <person name="Oren A."/>
            <person name="Chaudhuri R.R."/>
            <person name="La Ragione R."/>
            <person name="Hildebrand F."/>
            <person name="Pallen M.J."/>
        </authorList>
    </citation>
    <scope>NUCLEOTIDE SEQUENCE</scope>
    <source>
        <strain evidence="3">14975</strain>
    </source>
</reference>
<evidence type="ECO:0000256" key="1">
    <source>
        <dbReference type="SAM" id="MobiDB-lite"/>
    </source>
</evidence>
<comment type="caution">
    <text evidence="3">The sequence shown here is derived from an EMBL/GenBank/DDBJ whole genome shotgun (WGS) entry which is preliminary data.</text>
</comment>
<gene>
    <name evidence="3" type="ORF">H9862_02205</name>
</gene>
<feature type="region of interest" description="Disordered" evidence="1">
    <location>
        <begin position="54"/>
        <end position="81"/>
    </location>
</feature>
<dbReference type="EMBL" id="DXFQ01000036">
    <property type="protein sequence ID" value="HIX19399.1"/>
    <property type="molecule type" value="Genomic_DNA"/>
</dbReference>
<feature type="transmembrane region" description="Helical" evidence="2">
    <location>
        <begin position="15"/>
        <end position="36"/>
    </location>
</feature>
<keyword evidence="2" id="KW-1133">Transmembrane helix</keyword>
<sequence>MKDDDFFKKMSYRTLLIRIFAVIFGVLVLADVVATIRLGAVKKDLLEIASTEELAPDSDDEAEKPSPHVESMSSPTAKAQIDEMRRRYNRRHKVIAVVERKLTELKDLDMLPASVDKLVSEKLAQMGRENEDLLRQYKAGVAIAEQEYAEGYINNNTPDAEGRIRELEQRNREVLKQMDAPVSF</sequence>
<protein>
    <submittedName>
        <fullName evidence="3">Uncharacterized protein</fullName>
    </submittedName>
</protein>
<keyword evidence="2" id="KW-0472">Membrane</keyword>
<evidence type="ECO:0000256" key="2">
    <source>
        <dbReference type="SAM" id="Phobius"/>
    </source>
</evidence>
<proteinExistence type="predicted"/>
<dbReference type="AlphaFoldDB" id="A0A9D2AGI3"/>
<evidence type="ECO:0000313" key="4">
    <source>
        <dbReference type="Proteomes" id="UP000823964"/>
    </source>
</evidence>
<name>A0A9D2AGI3_9BACT</name>
<evidence type="ECO:0000313" key="3">
    <source>
        <dbReference type="EMBL" id="HIX19399.1"/>
    </source>
</evidence>